<name>A0A8J3F271_9BACI</name>
<comment type="caution">
    <text evidence="2">The sequence shown here is derived from an EMBL/GenBank/DDBJ whole genome shotgun (WGS) entry which is preliminary data.</text>
</comment>
<dbReference type="AlphaFoldDB" id="A0A8J3F271"/>
<keyword evidence="3" id="KW-1185">Reference proteome</keyword>
<dbReference type="Proteomes" id="UP000626244">
    <property type="component" value="Unassembled WGS sequence"/>
</dbReference>
<keyword evidence="1" id="KW-0472">Membrane</keyword>
<evidence type="ECO:0000256" key="1">
    <source>
        <dbReference type="SAM" id="Phobius"/>
    </source>
</evidence>
<keyword evidence="1" id="KW-1133">Transmembrane helix</keyword>
<accession>A0A8J3F271</accession>
<dbReference type="EMBL" id="BMHB01000003">
    <property type="protein sequence ID" value="GGI17689.1"/>
    <property type="molecule type" value="Genomic_DNA"/>
</dbReference>
<organism evidence="2 3">
    <name type="scientific">Gottfriedia solisilvae</name>
    <dbReference type="NCBI Taxonomy" id="1516104"/>
    <lineage>
        <taxon>Bacteria</taxon>
        <taxon>Bacillati</taxon>
        <taxon>Bacillota</taxon>
        <taxon>Bacilli</taxon>
        <taxon>Bacillales</taxon>
        <taxon>Bacillaceae</taxon>
        <taxon>Gottfriedia</taxon>
    </lineage>
</organism>
<protein>
    <recommendedName>
        <fullName evidence="4">Cytochrome c oxidase subunit 2A</fullName>
    </recommendedName>
</protein>
<keyword evidence="1" id="KW-0812">Transmembrane</keyword>
<reference evidence="3" key="1">
    <citation type="journal article" date="2019" name="Int. J. Syst. Evol. Microbiol.">
        <title>The Global Catalogue of Microorganisms (GCM) 10K type strain sequencing project: providing services to taxonomists for standard genome sequencing and annotation.</title>
        <authorList>
            <consortium name="The Broad Institute Genomics Platform"/>
            <consortium name="The Broad Institute Genome Sequencing Center for Infectious Disease"/>
            <person name="Wu L."/>
            <person name="Ma J."/>
        </authorList>
    </citation>
    <scope>NUCLEOTIDE SEQUENCE [LARGE SCALE GENOMIC DNA]</scope>
    <source>
        <strain evidence="3">CGMCC 1.14993</strain>
    </source>
</reference>
<evidence type="ECO:0008006" key="4">
    <source>
        <dbReference type="Google" id="ProtNLM"/>
    </source>
</evidence>
<sequence>MGLKNQEKEKDPQLKGTLISVFGIGIFIFLLWFGFYAFYLQR</sequence>
<gene>
    <name evidence="2" type="ORF">GCM10007380_39200</name>
</gene>
<feature type="transmembrane region" description="Helical" evidence="1">
    <location>
        <begin position="18"/>
        <end position="39"/>
    </location>
</feature>
<evidence type="ECO:0000313" key="3">
    <source>
        <dbReference type="Proteomes" id="UP000626244"/>
    </source>
</evidence>
<evidence type="ECO:0000313" key="2">
    <source>
        <dbReference type="EMBL" id="GGI17689.1"/>
    </source>
</evidence>
<dbReference type="RefSeq" id="WP_088001843.1">
    <property type="nucleotide sequence ID" value="NZ_BMHB01000003.1"/>
</dbReference>
<proteinExistence type="predicted"/>